<dbReference type="Proteomes" id="UP001058120">
    <property type="component" value="Chromosome"/>
</dbReference>
<dbReference type="RefSeq" id="WP_334315339.1">
    <property type="nucleotide sequence ID" value="NZ_CP065938.1"/>
</dbReference>
<evidence type="ECO:0000313" key="1">
    <source>
        <dbReference type="EMBL" id="UWX05755.1"/>
    </source>
</evidence>
<dbReference type="EMBL" id="CP065938">
    <property type="protein sequence ID" value="UWX05755.1"/>
    <property type="molecule type" value="Genomic_DNA"/>
</dbReference>
<proteinExistence type="predicted"/>
<dbReference type="InterPro" id="IPR011990">
    <property type="entry name" value="TPR-like_helical_dom_sf"/>
</dbReference>
<evidence type="ECO:0000313" key="2">
    <source>
        <dbReference type="Proteomes" id="UP001058120"/>
    </source>
</evidence>
<reference evidence="1" key="1">
    <citation type="submission" date="2020-12" db="EMBL/GenBank/DDBJ databases">
        <title>Taurinivorans muris gen. nov., sp. nov., fundamental and realized metabolic niche of a ubiquitous sulfidogenic bacterium in the murine intestine.</title>
        <authorList>
            <person name="Ye H."/>
            <person name="Hanson B.T."/>
            <person name="Loy A."/>
        </authorList>
    </citation>
    <scope>NUCLEOTIDE SEQUENCE</scope>
    <source>
        <strain evidence="1">LT0009</strain>
    </source>
</reference>
<gene>
    <name evidence="1" type="ORF">JBF11_10060</name>
</gene>
<protein>
    <submittedName>
        <fullName evidence="1">Uncharacterized protein</fullName>
    </submittedName>
</protein>
<accession>A0ABY5Y121</accession>
<keyword evidence="2" id="KW-1185">Reference proteome</keyword>
<dbReference type="SUPFAM" id="SSF48452">
    <property type="entry name" value="TPR-like"/>
    <property type="match status" value="1"/>
</dbReference>
<organism evidence="1 2">
    <name type="scientific">Taurinivorans muris</name>
    <dbReference type="NCBI Taxonomy" id="2787751"/>
    <lineage>
        <taxon>Bacteria</taxon>
        <taxon>Pseudomonadati</taxon>
        <taxon>Thermodesulfobacteriota</taxon>
        <taxon>Desulfovibrionia</taxon>
        <taxon>Desulfovibrionales</taxon>
        <taxon>Desulfovibrionaceae</taxon>
        <taxon>Taurinivorans</taxon>
    </lineage>
</organism>
<dbReference type="SUPFAM" id="SSF52266">
    <property type="entry name" value="SGNH hydrolase"/>
    <property type="match status" value="1"/>
</dbReference>
<name>A0ABY5Y121_9BACT</name>
<sequence length="555" mass="65054">MKIAILGTSNSILKNGYAPLYQALEFPNQVDNYSIGATICQFIPFALEKYAIFKNYDFLITDCCPNDSDCFYCKQRTADWFYNELFTILSTIKEARIKHLHLIFPYKNSQVLQKMHVQICEELSIPCLDIGSIITNATPRSEREPMQDIHHVSPFFSKQFAYVIKEKRKEISKNPVQTSGKTHIAKKYIYYDLTKNLQQKYPVITRATSHLTENFIHIQNKQEILLDKLPALDLEGLYFYSNKEAGLFNLSSANSVRNYSLYFPTADYIFYQPIPQNTFPVRSFLKIQSGFNKKSPYVMMENNAEPERKDYSELLLNSLLFSKETDTPLEWKEKEYSQNIQNDAQRFEKIYFFIVSLEKNTALKNSVPEEFIVIAANLFPNNAHIRKSFTRLLKRTENPYYFYWFVQLYLLPRKKYASAIKLLEKALQIKNDTLFTETLTVCAIKKEFFAKAHTLIKSMDRSRNFTAIKLECMLAAAMRNKELFLLNARKLLNCNTQFHYLLFLAASCIELNEYQQAAELLNTALADRRNFRQDNKTENMRKINELIRKIQEKTQ</sequence>